<dbReference type="Proteomes" id="UP000027138">
    <property type="component" value="Unassembled WGS sequence"/>
</dbReference>
<dbReference type="EMBL" id="KK914488">
    <property type="protein sequence ID" value="KDP35380.1"/>
    <property type="molecule type" value="Genomic_DNA"/>
</dbReference>
<evidence type="ECO:0000256" key="1">
    <source>
        <dbReference type="SAM" id="MobiDB-lite"/>
    </source>
</evidence>
<dbReference type="AlphaFoldDB" id="A0A067KSX4"/>
<evidence type="ECO:0000313" key="2">
    <source>
        <dbReference type="EMBL" id="KDP35380.1"/>
    </source>
</evidence>
<name>A0A067KSX4_JATCU</name>
<feature type="region of interest" description="Disordered" evidence="1">
    <location>
        <begin position="1"/>
        <end position="57"/>
    </location>
</feature>
<sequence length="73" mass="7582">MCPSLSSVPSSPTPLSGPVESSLASQSPAALDDTLVTPADTMTHPAGTPPGDMTLDRAADQPCRFDFRSFSFL</sequence>
<organism evidence="2 3">
    <name type="scientific">Jatropha curcas</name>
    <name type="common">Barbados nut</name>
    <dbReference type="NCBI Taxonomy" id="180498"/>
    <lineage>
        <taxon>Eukaryota</taxon>
        <taxon>Viridiplantae</taxon>
        <taxon>Streptophyta</taxon>
        <taxon>Embryophyta</taxon>
        <taxon>Tracheophyta</taxon>
        <taxon>Spermatophyta</taxon>
        <taxon>Magnoliopsida</taxon>
        <taxon>eudicotyledons</taxon>
        <taxon>Gunneridae</taxon>
        <taxon>Pentapetalae</taxon>
        <taxon>rosids</taxon>
        <taxon>fabids</taxon>
        <taxon>Malpighiales</taxon>
        <taxon>Euphorbiaceae</taxon>
        <taxon>Crotonoideae</taxon>
        <taxon>Jatropheae</taxon>
        <taxon>Jatropha</taxon>
    </lineage>
</organism>
<gene>
    <name evidence="2" type="ORF">JCGZ_10364</name>
</gene>
<keyword evidence="3" id="KW-1185">Reference proteome</keyword>
<evidence type="ECO:0000313" key="3">
    <source>
        <dbReference type="Proteomes" id="UP000027138"/>
    </source>
</evidence>
<accession>A0A067KSX4</accession>
<feature type="compositionally biased region" description="Low complexity" evidence="1">
    <location>
        <begin position="1"/>
        <end position="19"/>
    </location>
</feature>
<protein>
    <submittedName>
        <fullName evidence="2">Uncharacterized protein</fullName>
    </submittedName>
</protein>
<reference evidence="2 3" key="1">
    <citation type="journal article" date="2014" name="PLoS ONE">
        <title>Global Analysis of Gene Expression Profiles in Physic Nut (Jatropha curcas L.) Seedlings Exposed to Salt Stress.</title>
        <authorList>
            <person name="Zhang L."/>
            <person name="Zhang C."/>
            <person name="Wu P."/>
            <person name="Chen Y."/>
            <person name="Li M."/>
            <person name="Jiang H."/>
            <person name="Wu G."/>
        </authorList>
    </citation>
    <scope>NUCLEOTIDE SEQUENCE [LARGE SCALE GENOMIC DNA]</scope>
    <source>
        <strain evidence="3">cv. GZQX0401</strain>
        <tissue evidence="2">Young leaves</tissue>
    </source>
</reference>
<proteinExistence type="predicted"/>